<reference evidence="6 7" key="1">
    <citation type="journal article" date="2024" name="J Genomics">
        <title>Draft genome sequencing and assembly of Favolaschia claudopus CIRM-BRFM 2984 isolated from oak limbs.</title>
        <authorList>
            <person name="Navarro D."/>
            <person name="Drula E."/>
            <person name="Chaduli D."/>
            <person name="Cazenave R."/>
            <person name="Ahrendt S."/>
            <person name="Wang J."/>
            <person name="Lipzen A."/>
            <person name="Daum C."/>
            <person name="Barry K."/>
            <person name="Grigoriev I.V."/>
            <person name="Favel A."/>
            <person name="Rosso M.N."/>
            <person name="Martin F."/>
        </authorList>
    </citation>
    <scope>NUCLEOTIDE SEQUENCE [LARGE SCALE GENOMIC DNA]</scope>
    <source>
        <strain evidence="6 7">CIRM-BRFM 2984</strain>
    </source>
</reference>
<evidence type="ECO:0000256" key="4">
    <source>
        <dbReference type="PROSITE-ProRule" id="PRU00134"/>
    </source>
</evidence>
<evidence type="ECO:0000313" key="7">
    <source>
        <dbReference type="Proteomes" id="UP001362999"/>
    </source>
</evidence>
<dbReference type="Pfam" id="PF01753">
    <property type="entry name" value="zf-MYND"/>
    <property type="match status" value="1"/>
</dbReference>
<feature type="domain" description="MYND-type" evidence="5">
    <location>
        <begin position="22"/>
        <end position="65"/>
    </location>
</feature>
<name>A0AAW0C9A2_9AGAR</name>
<keyword evidence="1" id="KW-0479">Metal-binding</keyword>
<dbReference type="GO" id="GO:0005634">
    <property type="term" value="C:nucleus"/>
    <property type="evidence" value="ECO:0007669"/>
    <property type="project" value="TreeGrafter"/>
</dbReference>
<dbReference type="PROSITE" id="PS50865">
    <property type="entry name" value="ZF_MYND_2"/>
    <property type="match status" value="1"/>
</dbReference>
<dbReference type="EMBL" id="JAWWNJ010000019">
    <property type="protein sequence ID" value="KAK7035969.1"/>
    <property type="molecule type" value="Genomic_DNA"/>
</dbReference>
<keyword evidence="7" id="KW-1185">Reference proteome</keyword>
<keyword evidence="3" id="KW-0862">Zinc</keyword>
<comment type="caution">
    <text evidence="6">The sequence shown here is derived from an EMBL/GenBank/DDBJ whole genome shotgun (WGS) entry which is preliminary data.</text>
</comment>
<dbReference type="PANTHER" id="PTHR10237:SF15">
    <property type="entry name" value="LD37257P"/>
    <property type="match status" value="1"/>
</dbReference>
<evidence type="ECO:0000256" key="1">
    <source>
        <dbReference type="ARBA" id="ARBA00022723"/>
    </source>
</evidence>
<evidence type="ECO:0000313" key="6">
    <source>
        <dbReference type="EMBL" id="KAK7035969.1"/>
    </source>
</evidence>
<keyword evidence="2 4" id="KW-0863">Zinc-finger</keyword>
<dbReference type="PANTHER" id="PTHR10237">
    <property type="entry name" value="DEFORMED EPIDERMAL AUTOREGULATORY FACTOR 1 HOMOLOG SUPPRESSIN"/>
    <property type="match status" value="1"/>
</dbReference>
<dbReference type="InterPro" id="IPR024119">
    <property type="entry name" value="TF_DEAF-1"/>
</dbReference>
<dbReference type="GO" id="GO:0008270">
    <property type="term" value="F:zinc ion binding"/>
    <property type="evidence" value="ECO:0007669"/>
    <property type="project" value="UniProtKB-KW"/>
</dbReference>
<proteinExistence type="predicted"/>
<evidence type="ECO:0000259" key="5">
    <source>
        <dbReference type="PROSITE" id="PS50865"/>
    </source>
</evidence>
<dbReference type="SUPFAM" id="SSF144232">
    <property type="entry name" value="HIT/MYND zinc finger-like"/>
    <property type="match status" value="1"/>
</dbReference>
<accession>A0AAW0C9A2</accession>
<dbReference type="Gene3D" id="6.10.140.2220">
    <property type="match status" value="1"/>
</dbReference>
<dbReference type="AlphaFoldDB" id="A0AAW0C9A2"/>
<dbReference type="PROSITE" id="PS01360">
    <property type="entry name" value="ZF_MYND_1"/>
    <property type="match status" value="1"/>
</dbReference>
<dbReference type="GO" id="GO:0000981">
    <property type="term" value="F:DNA-binding transcription factor activity, RNA polymerase II-specific"/>
    <property type="evidence" value="ECO:0007669"/>
    <property type="project" value="TreeGrafter"/>
</dbReference>
<protein>
    <submittedName>
        <fullName evidence="6">Ankyrin</fullName>
    </submittedName>
</protein>
<dbReference type="InterPro" id="IPR002893">
    <property type="entry name" value="Znf_MYND"/>
</dbReference>
<evidence type="ECO:0000256" key="3">
    <source>
        <dbReference type="ARBA" id="ARBA00022833"/>
    </source>
</evidence>
<organism evidence="6 7">
    <name type="scientific">Favolaschia claudopus</name>
    <dbReference type="NCBI Taxonomy" id="2862362"/>
    <lineage>
        <taxon>Eukaryota</taxon>
        <taxon>Fungi</taxon>
        <taxon>Dikarya</taxon>
        <taxon>Basidiomycota</taxon>
        <taxon>Agaricomycotina</taxon>
        <taxon>Agaricomycetes</taxon>
        <taxon>Agaricomycetidae</taxon>
        <taxon>Agaricales</taxon>
        <taxon>Marasmiineae</taxon>
        <taxon>Mycenaceae</taxon>
        <taxon>Favolaschia</taxon>
    </lineage>
</organism>
<sequence>MSALVSGGHYQEINDPLRPVRCDNCGKTAKDVGKAKLSICSACASAPYCSVECQRQNWKTHKVHCKQVTSGDLTRQALSSVAGDIGDGQRQGNRTMGQVLQDLGAWAQIHNGESITVAAWHALGLVNDLNARKSKILLLGLCRTSSTEPKTFYTLKDACALPMTEVRHIFKNRSGGCGSPSRMLKDAEAEHQGNGHIGGMLVVSFEQSPTDERPIAEAVAKMSTMVFQPLGVFEVHRDAFRRIGQLSEEAWKACLGNALRGGQFYPVFRPA</sequence>
<gene>
    <name evidence="6" type="ORF">R3P38DRAFT_2909948</name>
</gene>
<dbReference type="Proteomes" id="UP001362999">
    <property type="component" value="Unassembled WGS sequence"/>
</dbReference>
<evidence type="ECO:0000256" key="2">
    <source>
        <dbReference type="ARBA" id="ARBA00022771"/>
    </source>
</evidence>